<dbReference type="SUPFAM" id="SSF55186">
    <property type="entry name" value="ThrRS/AlaRS common domain"/>
    <property type="match status" value="1"/>
</dbReference>
<reference evidence="4 5" key="1">
    <citation type="submission" date="2015-01" db="EMBL/GenBank/DDBJ databases">
        <title>The Genome Sequence of Ochroconis gallopava CBS43764.</title>
        <authorList>
            <consortium name="The Broad Institute Genomics Platform"/>
            <person name="Cuomo C."/>
            <person name="de Hoog S."/>
            <person name="Gorbushina A."/>
            <person name="Stielow B."/>
            <person name="Teixiera M."/>
            <person name="Abouelleil A."/>
            <person name="Chapman S.B."/>
            <person name="Priest M."/>
            <person name="Young S.K."/>
            <person name="Wortman J."/>
            <person name="Nusbaum C."/>
            <person name="Birren B."/>
        </authorList>
    </citation>
    <scope>NUCLEOTIDE SEQUENCE [LARGE SCALE GENOMIC DNA]</scope>
    <source>
        <strain evidence="4 5">CBS 43764</strain>
    </source>
</reference>
<dbReference type="SUPFAM" id="SSF50447">
    <property type="entry name" value="Translation proteins"/>
    <property type="match status" value="1"/>
</dbReference>
<dbReference type="VEuPathDB" id="FungiDB:PV09_05063"/>
<feature type="domain" description="Threonyl/alanyl tRNA synthetase SAD" evidence="3">
    <location>
        <begin position="295"/>
        <end position="337"/>
    </location>
</feature>
<evidence type="ECO:0000313" key="5">
    <source>
        <dbReference type="Proteomes" id="UP000053259"/>
    </source>
</evidence>
<dbReference type="InterPro" id="IPR012947">
    <property type="entry name" value="tRNA_SAD"/>
</dbReference>
<dbReference type="SMART" id="SM00863">
    <property type="entry name" value="tRNA_SAD"/>
    <property type="match status" value="1"/>
</dbReference>
<gene>
    <name evidence="4" type="ORF">PV09_05063</name>
</gene>
<dbReference type="FunFam" id="3.30.980.10:FF:000008">
    <property type="entry name" value="Similar to alanyl-tRNA synthetase"/>
    <property type="match status" value="1"/>
</dbReference>
<dbReference type="Gene3D" id="2.40.30.130">
    <property type="match status" value="1"/>
</dbReference>
<dbReference type="FunCoup" id="A0A0D2AAG1">
    <property type="interactions" value="253"/>
</dbReference>
<dbReference type="Pfam" id="PF07973">
    <property type="entry name" value="tRNA_SAD"/>
    <property type="match status" value="1"/>
</dbReference>
<dbReference type="OrthoDB" id="288942at2759"/>
<dbReference type="PANTHER" id="PTHR43462">
    <property type="entry name" value="ALANYL-TRNA EDITING PROTEIN"/>
    <property type="match status" value="1"/>
</dbReference>
<dbReference type="STRING" id="253628.A0A0D2AAG1"/>
<dbReference type="EMBL" id="KN847543">
    <property type="protein sequence ID" value="KIW03758.1"/>
    <property type="molecule type" value="Genomic_DNA"/>
</dbReference>
<proteinExistence type="inferred from homology"/>
<dbReference type="InParanoid" id="A0A0D2AAG1"/>
<dbReference type="HOGENOM" id="CLU_004485_3_0_1"/>
<dbReference type="GO" id="GO:0005524">
    <property type="term" value="F:ATP binding"/>
    <property type="evidence" value="ECO:0007669"/>
    <property type="project" value="InterPro"/>
</dbReference>
<evidence type="ECO:0000259" key="3">
    <source>
        <dbReference type="SMART" id="SM00863"/>
    </source>
</evidence>
<dbReference type="GO" id="GO:0043039">
    <property type="term" value="P:tRNA aminoacylation"/>
    <property type="evidence" value="ECO:0007669"/>
    <property type="project" value="InterPro"/>
</dbReference>
<comment type="similarity">
    <text evidence="2">Belongs to the class-II aminoacyl-tRNA synthetase family. Alax-L subfamily.</text>
</comment>
<dbReference type="InterPro" id="IPR009000">
    <property type="entry name" value="Transl_B-barrel_sf"/>
</dbReference>
<comment type="cofactor">
    <cofactor evidence="1">
        <name>Zn(2+)</name>
        <dbReference type="ChEBI" id="CHEBI:29105"/>
    </cofactor>
</comment>
<protein>
    <recommendedName>
        <fullName evidence="3">Threonyl/alanyl tRNA synthetase SAD domain-containing protein</fullName>
    </recommendedName>
</protein>
<name>A0A0D2AAG1_9PEZI</name>
<dbReference type="PANTHER" id="PTHR43462:SF2">
    <property type="entry name" value="THREONYL AND ALANYL TRNA SYNTHETASE SECOND ADDITIONAL DOMAIN-CONTAINING PROTEIN"/>
    <property type="match status" value="1"/>
</dbReference>
<dbReference type="AlphaFoldDB" id="A0A0D2AAG1"/>
<organism evidence="4 5">
    <name type="scientific">Verruconis gallopava</name>
    <dbReference type="NCBI Taxonomy" id="253628"/>
    <lineage>
        <taxon>Eukaryota</taxon>
        <taxon>Fungi</taxon>
        <taxon>Dikarya</taxon>
        <taxon>Ascomycota</taxon>
        <taxon>Pezizomycotina</taxon>
        <taxon>Dothideomycetes</taxon>
        <taxon>Pleosporomycetidae</taxon>
        <taxon>Venturiales</taxon>
        <taxon>Sympoventuriaceae</taxon>
        <taxon>Verruconis</taxon>
    </lineage>
</organism>
<dbReference type="InterPro" id="IPR051335">
    <property type="entry name" value="Alanyl-tRNA_Editing_Enzymes"/>
</dbReference>
<evidence type="ECO:0000256" key="2">
    <source>
        <dbReference type="ARBA" id="ARBA00008429"/>
    </source>
</evidence>
<dbReference type="Gene3D" id="3.30.980.10">
    <property type="entry name" value="Threonyl-trna Synthetase, Chain A, domain 2"/>
    <property type="match status" value="1"/>
</dbReference>
<sequence>MLNHPFRTVAALSCSIKGTRRPSFKKKKNKYTSSAYRAHSFRAVLGVPVCGFIFPSLNISAAQPVMDGLKATSLLFQRNGDLYRHDAEILACMPFSELSQDDQILFKNAPEDVCAVIVNETIFHPQGGGQPSDVGRMITGTGIFDVLSVRTSTTHPGVVLHFGKFAQPSNETLFKAGQKCLQTVNGAKRLLYSKYHTAGHVLGAAVRHLLEKQVEGFDELKASHFPDSASCEFAGLIAGSHKEAIQKKVDEYIEADMPVEIDWWSEDDFRKEGLERLIPNDEVREAMGVKPGEKFRVVKIVGAEVYPCGGTHVKSTQACGKTVVKKIARNKGQSKVSYWLPDA</sequence>
<accession>A0A0D2AAG1</accession>
<keyword evidence="5" id="KW-1185">Reference proteome</keyword>
<evidence type="ECO:0000256" key="1">
    <source>
        <dbReference type="ARBA" id="ARBA00001947"/>
    </source>
</evidence>
<dbReference type="GO" id="GO:0004812">
    <property type="term" value="F:aminoacyl-tRNA ligase activity"/>
    <property type="evidence" value="ECO:0007669"/>
    <property type="project" value="InterPro"/>
</dbReference>
<dbReference type="InterPro" id="IPR018163">
    <property type="entry name" value="Thr/Ala-tRNA-synth_IIc_edit"/>
</dbReference>
<dbReference type="RefSeq" id="XP_016213627.1">
    <property type="nucleotide sequence ID" value="XM_016358526.1"/>
</dbReference>
<evidence type="ECO:0000313" key="4">
    <source>
        <dbReference type="EMBL" id="KIW03758.1"/>
    </source>
</evidence>
<dbReference type="GeneID" id="27313036"/>
<dbReference type="Proteomes" id="UP000053259">
    <property type="component" value="Unassembled WGS sequence"/>
</dbReference>